<dbReference type="EMBL" id="FOIB01000008">
    <property type="protein sequence ID" value="SEU28913.1"/>
    <property type="molecule type" value="Genomic_DNA"/>
</dbReference>
<dbReference type="EMBL" id="BJXR01000030">
    <property type="protein sequence ID" value="GEN08861.1"/>
    <property type="molecule type" value="Genomic_DNA"/>
</dbReference>
<dbReference type="SMART" id="SM00710">
    <property type="entry name" value="PbH1"/>
    <property type="match status" value="5"/>
</dbReference>
<feature type="region of interest" description="Disordered" evidence="1">
    <location>
        <begin position="27"/>
        <end position="81"/>
    </location>
</feature>
<dbReference type="InterPro" id="IPR011050">
    <property type="entry name" value="Pectin_lyase_fold/virulence"/>
</dbReference>
<evidence type="ECO:0000313" key="2">
    <source>
        <dbReference type="EMBL" id="GEN08861.1"/>
    </source>
</evidence>
<dbReference type="InterPro" id="IPR012334">
    <property type="entry name" value="Pectin_lyas_fold"/>
</dbReference>
<dbReference type="Proteomes" id="UP000321514">
    <property type="component" value="Unassembled WGS sequence"/>
</dbReference>
<dbReference type="Proteomes" id="UP000183760">
    <property type="component" value="Unassembled WGS sequence"/>
</dbReference>
<protein>
    <recommendedName>
        <fullName evidence="6">Right handed beta helix domain-containing protein</fullName>
    </recommendedName>
</protein>
<evidence type="ECO:0000313" key="4">
    <source>
        <dbReference type="Proteomes" id="UP000183760"/>
    </source>
</evidence>
<sequence>MSPRILRTWCGAAALFLSVACGDNGNDDTRDDAGTNTPDGSVPTPDAGTPDSGAPEEDGGTNASPDGGPSGGPNATVPGAVTLPFPTLQHLTVEWAFTGDANANGTVTVRFRPAGSSTWRKALPLRRIPAGSNEGFSWAQRHSGSIFGLQPATPYDVELTLVDPDGGGTVRTATATTRAVPAPMANAPVKAVTPANFASIAASAQPGDLLELGSGTYSGFDWSRSGTEGKPIVLRGTSGTVINGPVNLFNQNHVHFDRLTLNGRLRFNGTKNFSLTRSTINATSANGGDAVVTFLRAENAYIADNVVTGITTWAESSLGVNGNNQGEGICVTGPGHVIQNNRVTGFRDGISFMEDDAAVDQYSIDVLDNDLIGNADDGVEADFCAHNCRIVGNRLTNNFIALSSQPSLGGPTYFVRNTVYNAVHIAFKLYRGSSGDVLLHNTVVKHGDAFGITATTPVAHLHARNNLFIGGPGGTFNGYSSGSAQGSVLHLPSLTTANADLDHDGFGSTSGTFNVNWGGTRLTSLNDLRANTTEKHAVQVDLGVFAATVAYPASPMTLYAAPDLRPRAGSTVENAGTPLDNITDGFAGSAPDLGALEVGAPIPTYGPRP</sequence>
<organism evidence="2 5">
    <name type="scientific">Myxococcus fulvus</name>
    <dbReference type="NCBI Taxonomy" id="33"/>
    <lineage>
        <taxon>Bacteria</taxon>
        <taxon>Pseudomonadati</taxon>
        <taxon>Myxococcota</taxon>
        <taxon>Myxococcia</taxon>
        <taxon>Myxococcales</taxon>
        <taxon>Cystobacterineae</taxon>
        <taxon>Myxococcaceae</taxon>
        <taxon>Myxococcus</taxon>
    </lineage>
</organism>
<dbReference type="SUPFAM" id="SSF51126">
    <property type="entry name" value="Pectin lyase-like"/>
    <property type="match status" value="1"/>
</dbReference>
<dbReference type="InterPro" id="IPR006626">
    <property type="entry name" value="PbH1"/>
</dbReference>
<name>A0A511T3X0_MYXFU</name>
<dbReference type="Gene3D" id="2.160.20.10">
    <property type="entry name" value="Single-stranded right-handed beta-helix, Pectin lyase-like"/>
    <property type="match status" value="1"/>
</dbReference>
<keyword evidence="4" id="KW-1185">Reference proteome</keyword>
<evidence type="ECO:0008006" key="6">
    <source>
        <dbReference type="Google" id="ProtNLM"/>
    </source>
</evidence>
<evidence type="ECO:0000313" key="5">
    <source>
        <dbReference type="Proteomes" id="UP000321514"/>
    </source>
</evidence>
<accession>A0A511T3X0</accession>
<evidence type="ECO:0000256" key="1">
    <source>
        <dbReference type="SAM" id="MobiDB-lite"/>
    </source>
</evidence>
<dbReference type="PROSITE" id="PS51257">
    <property type="entry name" value="PROKAR_LIPOPROTEIN"/>
    <property type="match status" value="1"/>
</dbReference>
<reference evidence="2 5" key="2">
    <citation type="submission" date="2019-07" db="EMBL/GenBank/DDBJ databases">
        <title>Whole genome shotgun sequence of Myxococcus fulvus NBRC 100333.</title>
        <authorList>
            <person name="Hosoyama A."/>
            <person name="Uohara A."/>
            <person name="Ohji S."/>
            <person name="Ichikawa N."/>
        </authorList>
    </citation>
    <scope>NUCLEOTIDE SEQUENCE [LARGE SCALE GENOMIC DNA]</scope>
    <source>
        <strain evidence="2 5">NBRC 100333</strain>
    </source>
</reference>
<dbReference type="STRING" id="1334629.MFUL124B02_15360"/>
<dbReference type="AlphaFoldDB" id="A0A511T3X0"/>
<proteinExistence type="predicted"/>
<evidence type="ECO:0000313" key="3">
    <source>
        <dbReference type="EMBL" id="SEU28913.1"/>
    </source>
</evidence>
<dbReference type="RefSeq" id="WP_245772483.1">
    <property type="nucleotide sequence ID" value="NZ_BJXR01000030.1"/>
</dbReference>
<gene>
    <name evidence="2" type="ORF">MFU01_38980</name>
    <name evidence="3" type="ORF">SAMN05443572_108102</name>
</gene>
<reference evidence="3 4" key="1">
    <citation type="submission" date="2016-10" db="EMBL/GenBank/DDBJ databases">
        <authorList>
            <person name="Varghese N."/>
            <person name="Submissions S."/>
        </authorList>
    </citation>
    <scope>NUCLEOTIDE SEQUENCE [LARGE SCALE GENOMIC DNA]</scope>
    <source>
        <strain evidence="3 4">DSM 16525</strain>
    </source>
</reference>
<comment type="caution">
    <text evidence="2">The sequence shown here is derived from an EMBL/GenBank/DDBJ whole genome shotgun (WGS) entry which is preliminary data.</text>
</comment>